<proteinExistence type="inferred from homology"/>
<comment type="similarity">
    <text evidence="1">Belongs to the BolA/IbaG family.</text>
</comment>
<dbReference type="Pfam" id="PF01722">
    <property type="entry name" value="BolA"/>
    <property type="match status" value="1"/>
</dbReference>
<dbReference type="PANTHER" id="PTHR12735:SF27">
    <property type="entry name" value="BOLA-LIKE PROTEIN 2"/>
    <property type="match status" value="1"/>
</dbReference>
<feature type="region of interest" description="Disordered" evidence="2">
    <location>
        <begin position="79"/>
        <end position="166"/>
    </location>
</feature>
<feature type="compositionally biased region" description="Basic and acidic residues" evidence="2">
    <location>
        <begin position="79"/>
        <end position="139"/>
    </location>
</feature>
<dbReference type="Gene3D" id="3.10.20.90">
    <property type="entry name" value="Phosphatidylinositol 3-kinase Catalytic Subunit, Chain A, domain 1"/>
    <property type="match status" value="1"/>
</dbReference>
<dbReference type="SUPFAM" id="SSF82657">
    <property type="entry name" value="BolA-like"/>
    <property type="match status" value="1"/>
</dbReference>
<evidence type="ECO:0000313" key="4">
    <source>
        <dbReference type="Proteomes" id="UP001363151"/>
    </source>
</evidence>
<sequence>MSQNLMFSGSAADMLKSMGAAVPDQQPQTSLEEAQAAKRKMDAEKVCTDEHCTEDHAHGHDHGDGKVCTADHGHGGHDHANHGHGGHDHATCTASHDHGGHDHATCTMDHDHGSHDEKAGGHDHGHGHGHEKKREDRGHGHGHGHEKKEASGHDHGGHDHSCCGGHDHAGAGEHPIAAKLKAALDATHVAVEDLSDGCGAKLKITIVSAKFEGLPLLKQHRLVNDAAKDELSAVHAFNLKTFTPAKWAAAASK</sequence>
<evidence type="ECO:0008006" key="5">
    <source>
        <dbReference type="Google" id="ProtNLM"/>
    </source>
</evidence>
<dbReference type="PANTHER" id="PTHR12735">
    <property type="entry name" value="BOLA-LIKE PROTEIN-RELATED"/>
    <property type="match status" value="1"/>
</dbReference>
<protein>
    <recommendedName>
        <fullName evidence="5">BolA-like protein</fullName>
    </recommendedName>
</protein>
<evidence type="ECO:0000256" key="1">
    <source>
        <dbReference type="RuleBase" id="RU003860"/>
    </source>
</evidence>
<organism evidence="3 4">
    <name type="scientific">Aureococcus anophagefferens</name>
    <name type="common">Harmful bloom alga</name>
    <dbReference type="NCBI Taxonomy" id="44056"/>
    <lineage>
        <taxon>Eukaryota</taxon>
        <taxon>Sar</taxon>
        <taxon>Stramenopiles</taxon>
        <taxon>Ochrophyta</taxon>
        <taxon>Pelagophyceae</taxon>
        <taxon>Pelagomonadales</taxon>
        <taxon>Pelagomonadaceae</taxon>
        <taxon>Aureococcus</taxon>
    </lineage>
</organism>
<accession>A0ABR1FUK7</accession>
<dbReference type="Proteomes" id="UP001363151">
    <property type="component" value="Unassembled WGS sequence"/>
</dbReference>
<evidence type="ECO:0000256" key="2">
    <source>
        <dbReference type="SAM" id="MobiDB-lite"/>
    </source>
</evidence>
<keyword evidence="4" id="KW-1185">Reference proteome</keyword>
<dbReference type="InterPro" id="IPR002634">
    <property type="entry name" value="BolA"/>
</dbReference>
<evidence type="ECO:0000313" key="3">
    <source>
        <dbReference type="EMBL" id="KAK7238940.1"/>
    </source>
</evidence>
<dbReference type="EMBL" id="JBBJCI010000227">
    <property type="protein sequence ID" value="KAK7238940.1"/>
    <property type="molecule type" value="Genomic_DNA"/>
</dbReference>
<name>A0ABR1FUK7_AURAN</name>
<dbReference type="InterPro" id="IPR045115">
    <property type="entry name" value="BOL2"/>
</dbReference>
<reference evidence="3 4" key="1">
    <citation type="submission" date="2024-03" db="EMBL/GenBank/DDBJ databases">
        <title>Aureococcus anophagefferens CCMP1851 and Kratosvirus quantuckense: Draft genome of a second virus-susceptible host strain in the model system.</title>
        <authorList>
            <person name="Chase E."/>
            <person name="Truchon A.R."/>
            <person name="Schepens W."/>
            <person name="Wilhelm S.W."/>
        </authorList>
    </citation>
    <scope>NUCLEOTIDE SEQUENCE [LARGE SCALE GENOMIC DNA]</scope>
    <source>
        <strain evidence="3 4">CCMP1851</strain>
    </source>
</reference>
<gene>
    <name evidence="3" type="ORF">SO694_00026217</name>
</gene>
<dbReference type="InterPro" id="IPR036065">
    <property type="entry name" value="BolA-like_sf"/>
</dbReference>
<comment type="caution">
    <text evidence="3">The sequence shown here is derived from an EMBL/GenBank/DDBJ whole genome shotgun (WGS) entry which is preliminary data.</text>
</comment>
<feature type="compositionally biased region" description="Basic and acidic residues" evidence="2">
    <location>
        <begin position="146"/>
        <end position="166"/>
    </location>
</feature>